<dbReference type="EMBL" id="MIGC01002547">
    <property type="protein sequence ID" value="PHJ20899.1"/>
    <property type="molecule type" value="Genomic_DNA"/>
</dbReference>
<keyword evidence="2" id="KW-1185">Reference proteome</keyword>
<gene>
    <name evidence="1" type="ORF">CSUI_005262</name>
</gene>
<name>A0A2C6KVU4_9APIC</name>
<dbReference type="AlphaFoldDB" id="A0A2C6KVU4"/>
<sequence>MGSTRSESSLSVLSGEHDHEWSGFCVCGAVALVPVFVPFASCRGPSLCSASAPVNALAEPNAAVLRYNQKKLGRLPFCKWNTRSPLADCFRMPPVSLLDGH</sequence>
<dbReference type="GeneID" id="94428650"/>
<accession>A0A2C6KVU4</accession>
<protein>
    <submittedName>
        <fullName evidence="1">Uncharacterized protein</fullName>
    </submittedName>
</protein>
<proteinExistence type="predicted"/>
<reference evidence="1 2" key="1">
    <citation type="journal article" date="2017" name="Int. J. Parasitol.">
        <title>The genome of the protozoan parasite Cystoisospora suis and a reverse vaccinology approach to identify vaccine candidates.</title>
        <authorList>
            <person name="Palmieri N."/>
            <person name="Shrestha A."/>
            <person name="Ruttkowski B."/>
            <person name="Beck T."/>
            <person name="Vogl C."/>
            <person name="Tomley F."/>
            <person name="Blake D.P."/>
            <person name="Joachim A."/>
        </authorList>
    </citation>
    <scope>NUCLEOTIDE SEQUENCE [LARGE SCALE GENOMIC DNA]</scope>
    <source>
        <strain evidence="1 2">Wien I</strain>
    </source>
</reference>
<dbReference type="Proteomes" id="UP000221165">
    <property type="component" value="Unassembled WGS sequence"/>
</dbReference>
<organism evidence="1 2">
    <name type="scientific">Cystoisospora suis</name>
    <dbReference type="NCBI Taxonomy" id="483139"/>
    <lineage>
        <taxon>Eukaryota</taxon>
        <taxon>Sar</taxon>
        <taxon>Alveolata</taxon>
        <taxon>Apicomplexa</taxon>
        <taxon>Conoidasida</taxon>
        <taxon>Coccidia</taxon>
        <taxon>Eucoccidiorida</taxon>
        <taxon>Eimeriorina</taxon>
        <taxon>Sarcocystidae</taxon>
        <taxon>Cystoisospora</taxon>
    </lineage>
</organism>
<evidence type="ECO:0000313" key="1">
    <source>
        <dbReference type="EMBL" id="PHJ20899.1"/>
    </source>
</evidence>
<dbReference type="VEuPathDB" id="ToxoDB:CSUI_005262"/>
<evidence type="ECO:0000313" key="2">
    <source>
        <dbReference type="Proteomes" id="UP000221165"/>
    </source>
</evidence>
<comment type="caution">
    <text evidence="1">The sequence shown here is derived from an EMBL/GenBank/DDBJ whole genome shotgun (WGS) entry which is preliminary data.</text>
</comment>
<dbReference type="RefSeq" id="XP_067922584.1">
    <property type="nucleotide sequence ID" value="XM_068065439.1"/>
</dbReference>